<evidence type="ECO:0000256" key="2">
    <source>
        <dbReference type="SAM" id="SignalP"/>
    </source>
</evidence>
<name>A0A857JK86_9ALTE</name>
<feature type="chain" id="PRO_5032454722" description="Lipoprotein" evidence="2">
    <location>
        <begin position="20"/>
        <end position="146"/>
    </location>
</feature>
<dbReference type="OrthoDB" id="5587540at2"/>
<dbReference type="AlphaFoldDB" id="A0A857JK86"/>
<evidence type="ECO:0000256" key="1">
    <source>
        <dbReference type="SAM" id="MobiDB-lite"/>
    </source>
</evidence>
<keyword evidence="4" id="KW-1185">Reference proteome</keyword>
<organism evidence="3 4">
    <name type="scientific">Paraglaciecola mesophila</name>
    <dbReference type="NCBI Taxonomy" id="197222"/>
    <lineage>
        <taxon>Bacteria</taxon>
        <taxon>Pseudomonadati</taxon>
        <taxon>Pseudomonadota</taxon>
        <taxon>Gammaproteobacteria</taxon>
        <taxon>Alteromonadales</taxon>
        <taxon>Alteromonadaceae</taxon>
        <taxon>Paraglaciecola</taxon>
    </lineage>
</organism>
<protein>
    <recommendedName>
        <fullName evidence="5">Lipoprotein</fullName>
    </recommendedName>
</protein>
<proteinExistence type="predicted"/>
<accession>A0A857JK86</accession>
<sequence length="146" mass="16199">MTTKKLLLLLMPIFLSACANKSRPQVKQPDMFATSIKSDNKKVFNFSISAGQGADESKPERREAGGPPPKHGSENKNQAKGDMANESPLDVLFTHLETKLRDTGYCREGYVEIDNYESSGRLHIIGACNEVATPDDKRQFANNYGY</sequence>
<evidence type="ECO:0008006" key="5">
    <source>
        <dbReference type="Google" id="ProtNLM"/>
    </source>
</evidence>
<reference evidence="3 4" key="1">
    <citation type="submission" date="2019-12" db="EMBL/GenBank/DDBJ databases">
        <title>Genome sequencing and assembly of endphytes of Porphyra tenera.</title>
        <authorList>
            <person name="Park J.M."/>
            <person name="Shin R."/>
            <person name="Jo S.H."/>
        </authorList>
    </citation>
    <scope>NUCLEOTIDE SEQUENCE [LARGE SCALE GENOMIC DNA]</scope>
    <source>
        <strain evidence="3 4">GPM4</strain>
    </source>
</reference>
<evidence type="ECO:0000313" key="3">
    <source>
        <dbReference type="EMBL" id="QHJ12465.1"/>
    </source>
</evidence>
<dbReference type="EMBL" id="CP047656">
    <property type="protein sequence ID" value="QHJ12465.1"/>
    <property type="molecule type" value="Genomic_DNA"/>
</dbReference>
<evidence type="ECO:0000313" key="4">
    <source>
        <dbReference type="Proteomes" id="UP000464524"/>
    </source>
</evidence>
<dbReference type="KEGG" id="pmes:FX988_02722"/>
<dbReference type="RefSeq" id="WP_160180555.1">
    <property type="nucleotide sequence ID" value="NZ_CP047656.1"/>
</dbReference>
<dbReference type="Proteomes" id="UP000464524">
    <property type="component" value="Chromosome"/>
</dbReference>
<feature type="signal peptide" evidence="2">
    <location>
        <begin position="1"/>
        <end position="19"/>
    </location>
</feature>
<feature type="compositionally biased region" description="Basic and acidic residues" evidence="1">
    <location>
        <begin position="55"/>
        <end position="64"/>
    </location>
</feature>
<gene>
    <name evidence="3" type="ORF">FX988_02722</name>
</gene>
<keyword evidence="2" id="KW-0732">Signal</keyword>
<feature type="region of interest" description="Disordered" evidence="1">
    <location>
        <begin position="48"/>
        <end position="87"/>
    </location>
</feature>
<dbReference type="PROSITE" id="PS51257">
    <property type="entry name" value="PROKAR_LIPOPROTEIN"/>
    <property type="match status" value="1"/>
</dbReference>